<protein>
    <submittedName>
        <fullName evidence="2">Uncharacterized protein</fullName>
    </submittedName>
</protein>
<feature type="region of interest" description="Disordered" evidence="1">
    <location>
        <begin position="1"/>
        <end position="28"/>
    </location>
</feature>
<feature type="region of interest" description="Disordered" evidence="1">
    <location>
        <begin position="185"/>
        <end position="220"/>
    </location>
</feature>
<dbReference type="AlphaFoldDB" id="A0A4U5NPV8"/>
<feature type="compositionally biased region" description="Basic and acidic residues" evidence="1">
    <location>
        <begin position="195"/>
        <end position="206"/>
    </location>
</feature>
<proteinExistence type="predicted"/>
<reference evidence="2" key="1">
    <citation type="submission" date="2018-10" db="EMBL/GenBank/DDBJ databases">
        <title>Population genomic analysis revealed the cold adaptation of white poplar.</title>
        <authorList>
            <person name="Liu Y.-J."/>
        </authorList>
    </citation>
    <scope>NUCLEOTIDE SEQUENCE [LARGE SCALE GENOMIC DNA]</scope>
    <source>
        <strain evidence="2">PAL-ZL1</strain>
    </source>
</reference>
<comment type="caution">
    <text evidence="2">The sequence shown here is derived from an EMBL/GenBank/DDBJ whole genome shotgun (WGS) entry which is preliminary data.</text>
</comment>
<evidence type="ECO:0000313" key="2">
    <source>
        <dbReference type="EMBL" id="TKR85687.1"/>
    </source>
</evidence>
<evidence type="ECO:0000256" key="1">
    <source>
        <dbReference type="SAM" id="MobiDB-lite"/>
    </source>
</evidence>
<name>A0A4U5NPV8_POPAL</name>
<accession>A0A4U5NPV8</accession>
<dbReference type="EMBL" id="RCHU01000937">
    <property type="protein sequence ID" value="TKR85687.1"/>
    <property type="molecule type" value="Genomic_DNA"/>
</dbReference>
<sequence length="255" mass="27618">MEKKKRETAAERRKGKRNGRGGRCPEWQRRRETAVVAAPVLLAGKEKKMGERRGGLRGRLRGKKTCDGAVGVGCEWESVKGEMAAVWLVFVAGGCRKQKIPTRGGDCVWIFREGAADGSVADLCWGAGRESVDGAAGSLGFVQSAAVGGRWICGRLVLGAASPLLLKEPPKKRLLRGKFRMEGGPSLVADGEEEKGDRSREEKGETKWSGGEVPRMAEKERNGCGGCSGFVGWKREENGGTTWRIEGTAEREEDL</sequence>
<organism evidence="2">
    <name type="scientific">Populus alba</name>
    <name type="common">White poplar</name>
    <dbReference type="NCBI Taxonomy" id="43335"/>
    <lineage>
        <taxon>Eukaryota</taxon>
        <taxon>Viridiplantae</taxon>
        <taxon>Streptophyta</taxon>
        <taxon>Embryophyta</taxon>
        <taxon>Tracheophyta</taxon>
        <taxon>Spermatophyta</taxon>
        <taxon>Magnoliopsida</taxon>
        <taxon>eudicotyledons</taxon>
        <taxon>Gunneridae</taxon>
        <taxon>Pentapetalae</taxon>
        <taxon>rosids</taxon>
        <taxon>fabids</taxon>
        <taxon>Malpighiales</taxon>
        <taxon>Salicaceae</taxon>
        <taxon>Saliceae</taxon>
        <taxon>Populus</taxon>
    </lineage>
</organism>
<gene>
    <name evidence="2" type="ORF">D5086_0000245590</name>
</gene>
<feature type="compositionally biased region" description="Basic and acidic residues" evidence="1">
    <location>
        <begin position="1"/>
        <end position="12"/>
    </location>
</feature>